<evidence type="ECO:0000256" key="8">
    <source>
        <dbReference type="RuleBase" id="RU004527"/>
    </source>
</evidence>
<dbReference type="Gene3D" id="3.10.290.10">
    <property type="entry name" value="RNA-binding S4 domain"/>
    <property type="match status" value="1"/>
</dbReference>
<dbReference type="SMART" id="SM00382">
    <property type="entry name" value="AAA"/>
    <property type="match status" value="1"/>
</dbReference>
<name>A0A7R9L7B9_9ACAR</name>
<evidence type="ECO:0000313" key="12">
    <source>
        <dbReference type="Proteomes" id="UP000728032"/>
    </source>
</evidence>
<dbReference type="GO" id="GO:0006281">
    <property type="term" value="P:DNA repair"/>
    <property type="evidence" value="ECO:0007669"/>
    <property type="project" value="InterPro"/>
</dbReference>
<dbReference type="GO" id="GO:0003723">
    <property type="term" value="F:RNA binding"/>
    <property type="evidence" value="ECO:0007669"/>
    <property type="project" value="UniProtKB-KW"/>
</dbReference>
<evidence type="ECO:0000256" key="3">
    <source>
        <dbReference type="ARBA" id="ARBA00022840"/>
    </source>
</evidence>
<dbReference type="Pfam" id="PF01479">
    <property type="entry name" value="S4"/>
    <property type="match status" value="1"/>
</dbReference>
<dbReference type="PROSITE" id="PS50889">
    <property type="entry name" value="S4"/>
    <property type="match status" value="1"/>
</dbReference>
<dbReference type="EMBL" id="OC914827">
    <property type="protein sequence ID" value="CAD7636308.1"/>
    <property type="molecule type" value="Genomic_DNA"/>
</dbReference>
<dbReference type="InterPro" id="IPR049428">
    <property type="entry name" value="RecA-like_N"/>
</dbReference>
<dbReference type="InterPro" id="IPR013765">
    <property type="entry name" value="DNA_recomb/repair_RecA"/>
</dbReference>
<proteinExistence type="inferred from homology"/>
<dbReference type="SUPFAM" id="SSF52540">
    <property type="entry name" value="P-loop containing nucleoside triphosphate hydrolases"/>
    <property type="match status" value="1"/>
</dbReference>
<reference evidence="11" key="1">
    <citation type="submission" date="2020-11" db="EMBL/GenBank/DDBJ databases">
        <authorList>
            <person name="Tran Van P."/>
        </authorList>
    </citation>
    <scope>NUCLEOTIDE SEQUENCE</scope>
</reference>
<gene>
    <name evidence="11" type="ORF">ONB1V03_LOCUS103</name>
</gene>
<keyword evidence="3 7" id="KW-0067">ATP-binding</keyword>
<organism evidence="11">
    <name type="scientific">Oppiella nova</name>
    <dbReference type="NCBI Taxonomy" id="334625"/>
    <lineage>
        <taxon>Eukaryota</taxon>
        <taxon>Metazoa</taxon>
        <taxon>Ecdysozoa</taxon>
        <taxon>Arthropoda</taxon>
        <taxon>Chelicerata</taxon>
        <taxon>Arachnida</taxon>
        <taxon>Acari</taxon>
        <taxon>Acariformes</taxon>
        <taxon>Sarcoptiformes</taxon>
        <taxon>Oribatida</taxon>
        <taxon>Brachypylina</taxon>
        <taxon>Oppioidea</taxon>
        <taxon>Oppiidae</taxon>
        <taxon>Oppiella</taxon>
    </lineage>
</organism>
<dbReference type="PROSITE" id="PS50162">
    <property type="entry name" value="RECA_2"/>
    <property type="match status" value="1"/>
</dbReference>
<dbReference type="NCBIfam" id="TIGR02012">
    <property type="entry name" value="tigrfam_recA"/>
    <property type="match status" value="1"/>
</dbReference>
<evidence type="ECO:0000256" key="7">
    <source>
        <dbReference type="RuleBase" id="RU003422"/>
    </source>
</evidence>
<keyword evidence="12" id="KW-1185">Reference proteome</keyword>
<dbReference type="PROSITE" id="PS00321">
    <property type="entry name" value="RECA_1"/>
    <property type="match status" value="1"/>
</dbReference>
<dbReference type="InterPro" id="IPR003593">
    <property type="entry name" value="AAA+_ATPase"/>
</dbReference>
<dbReference type="AlphaFoldDB" id="A0A7R9L7B9"/>
<keyword evidence="8" id="KW-0227">DNA damage</keyword>
<accession>A0A7R9L7B9</accession>
<dbReference type="InterPro" id="IPR002942">
    <property type="entry name" value="S4_RNA-bd"/>
</dbReference>
<dbReference type="Pfam" id="PF00154">
    <property type="entry name" value="RecA_N"/>
    <property type="match status" value="1"/>
</dbReference>
<dbReference type="InterPro" id="IPR036986">
    <property type="entry name" value="S4_RNA-bd_sf"/>
</dbReference>
<feature type="domain" description="RecA family profile 1" evidence="9">
    <location>
        <begin position="167"/>
        <end position="326"/>
    </location>
</feature>
<dbReference type="GO" id="GO:0005524">
    <property type="term" value="F:ATP binding"/>
    <property type="evidence" value="ECO:0007669"/>
    <property type="project" value="UniProtKB-KW"/>
</dbReference>
<evidence type="ECO:0000259" key="9">
    <source>
        <dbReference type="PROSITE" id="PS50162"/>
    </source>
</evidence>
<evidence type="ECO:0000259" key="10">
    <source>
        <dbReference type="PROSITE" id="PS50163"/>
    </source>
</evidence>
<dbReference type="GO" id="GO:0140664">
    <property type="term" value="F:ATP-dependent DNA damage sensor activity"/>
    <property type="evidence" value="ECO:0007669"/>
    <property type="project" value="InterPro"/>
</dbReference>
<dbReference type="InterPro" id="IPR020584">
    <property type="entry name" value="DNA_recomb/repair_RecA_CS"/>
</dbReference>
<dbReference type="InterPro" id="IPR023400">
    <property type="entry name" value="RecA_C_sf"/>
</dbReference>
<dbReference type="HAMAP" id="MF_00268">
    <property type="entry name" value="RecA"/>
    <property type="match status" value="1"/>
</dbReference>
<evidence type="ECO:0000256" key="4">
    <source>
        <dbReference type="ARBA" id="ARBA00023125"/>
    </source>
</evidence>
<keyword evidence="2 7" id="KW-0547">Nucleotide-binding</keyword>
<evidence type="ECO:0000313" key="11">
    <source>
        <dbReference type="EMBL" id="CAD7636308.1"/>
    </source>
</evidence>
<dbReference type="FunFam" id="3.40.50.300:FF:000087">
    <property type="entry name" value="Recombinase RecA"/>
    <property type="match status" value="1"/>
</dbReference>
<dbReference type="InterPro" id="IPR049261">
    <property type="entry name" value="RecA-like_C"/>
</dbReference>
<evidence type="ECO:0000256" key="1">
    <source>
        <dbReference type="ARBA" id="ARBA00009391"/>
    </source>
</evidence>
<dbReference type="PANTHER" id="PTHR45900">
    <property type="entry name" value="RECA"/>
    <property type="match status" value="1"/>
</dbReference>
<dbReference type="Proteomes" id="UP000728032">
    <property type="component" value="Unassembled WGS sequence"/>
</dbReference>
<dbReference type="GO" id="GO:0005829">
    <property type="term" value="C:cytosol"/>
    <property type="evidence" value="ECO:0007669"/>
    <property type="project" value="TreeGrafter"/>
</dbReference>
<evidence type="ECO:0000256" key="2">
    <source>
        <dbReference type="ARBA" id="ARBA00022741"/>
    </source>
</evidence>
<dbReference type="CDD" id="cd00983">
    <property type="entry name" value="RecA"/>
    <property type="match status" value="1"/>
</dbReference>
<dbReference type="GO" id="GO:0003697">
    <property type="term" value="F:single-stranded DNA binding"/>
    <property type="evidence" value="ECO:0007669"/>
    <property type="project" value="InterPro"/>
</dbReference>
<sequence>MSMSKQPEKQQLETMRVDKWLWAARFFKTRSIAKDAIEGGKVHHNNERVKVSKEIRVGMELTIQQGFDRKTVVIKALSVVRGGAPIAQQLYEETEVSVARRELISSQRKLHNLARPDHRPNISDITSFEVYEMDDNKSKALNAALSQIEKQFGKNTVMRLGDNTVQAVEAVSTGSLTLDIALGIGGLPKGRIVEIYGPESSGKTTMTLQAIAQCQKAGGTCAFIDAEHALDPQYARKLGVDIDNLLVSQPDNGEQALEIADMLVRSGAVDMIVVDSVAALTPKAEIEGEMGDSHMGLQARLMSQALRKITGNAKRSNCMVIFINQIRMKIGVMFGSPETTTGGNALKFYASVRLDIRRIGQVKEGDEIVGSETKVKVVKNKMAPPFREALFQIMYGKGVNHLGELVDLAVGQELVQKAGAWYSYQGDKIGQGKNNVIRHLEENPQLAQELDRMIREKLLTTANAAPAEEKEEEPDFLDV</sequence>
<comment type="similarity">
    <text evidence="1 7">Belongs to the RecA family.</text>
</comment>
<keyword evidence="6" id="KW-0694">RNA-binding</keyword>
<dbReference type="GO" id="GO:0006310">
    <property type="term" value="P:DNA recombination"/>
    <property type="evidence" value="ECO:0007669"/>
    <property type="project" value="UniProtKB-KW"/>
</dbReference>
<dbReference type="SMART" id="SM00363">
    <property type="entry name" value="S4"/>
    <property type="match status" value="1"/>
</dbReference>
<evidence type="ECO:0008006" key="13">
    <source>
        <dbReference type="Google" id="ProtNLM"/>
    </source>
</evidence>
<dbReference type="CDD" id="cd00165">
    <property type="entry name" value="S4"/>
    <property type="match status" value="1"/>
</dbReference>
<dbReference type="EMBL" id="CAJPVJ010000002">
    <property type="protein sequence ID" value="CAG2156452.1"/>
    <property type="molecule type" value="Genomic_DNA"/>
</dbReference>
<dbReference type="Pfam" id="PF21096">
    <property type="entry name" value="RecA_C"/>
    <property type="match status" value="1"/>
</dbReference>
<dbReference type="OrthoDB" id="15780at2759"/>
<evidence type="ECO:0000256" key="6">
    <source>
        <dbReference type="PROSITE-ProRule" id="PRU00182"/>
    </source>
</evidence>
<keyword evidence="5 8" id="KW-0233">DNA recombination</keyword>
<dbReference type="InterPro" id="IPR027417">
    <property type="entry name" value="P-loop_NTPase"/>
</dbReference>
<feature type="domain" description="RecA family profile 2" evidence="10">
    <location>
        <begin position="331"/>
        <end position="404"/>
    </location>
</feature>
<dbReference type="SUPFAM" id="SSF55174">
    <property type="entry name" value="Alpha-L RNA-binding motif"/>
    <property type="match status" value="1"/>
</dbReference>
<evidence type="ECO:0000256" key="5">
    <source>
        <dbReference type="ARBA" id="ARBA00023172"/>
    </source>
</evidence>
<dbReference type="InterPro" id="IPR020587">
    <property type="entry name" value="RecA_monomer-monomer_interface"/>
</dbReference>
<dbReference type="Gene3D" id="3.40.50.300">
    <property type="entry name" value="P-loop containing nucleotide triphosphate hydrolases"/>
    <property type="match status" value="1"/>
</dbReference>
<protein>
    <recommendedName>
        <fullName evidence="13">Recombinase A</fullName>
    </recommendedName>
</protein>
<dbReference type="PROSITE" id="PS50163">
    <property type="entry name" value="RECA_3"/>
    <property type="match status" value="1"/>
</dbReference>
<dbReference type="InterPro" id="IPR020588">
    <property type="entry name" value="RecA_ATP-bd"/>
</dbReference>
<dbReference type="SUPFAM" id="SSF54752">
    <property type="entry name" value="RecA protein, C-terminal domain"/>
    <property type="match status" value="1"/>
</dbReference>
<dbReference type="PANTHER" id="PTHR45900:SF1">
    <property type="entry name" value="MITOCHONDRIAL DNA REPAIR PROTEIN RECA HOMOLOG-RELATED"/>
    <property type="match status" value="1"/>
</dbReference>
<keyword evidence="4 8" id="KW-0238">DNA-binding</keyword>
<dbReference type="PRINTS" id="PR00142">
    <property type="entry name" value="RECA"/>
</dbReference>